<evidence type="ECO:0000313" key="11">
    <source>
        <dbReference type="Proteomes" id="UP000694240"/>
    </source>
</evidence>
<keyword evidence="4 8" id="KW-0805">Transcription regulation</keyword>
<evidence type="ECO:0000256" key="4">
    <source>
        <dbReference type="ARBA" id="ARBA00023015"/>
    </source>
</evidence>
<dbReference type="GO" id="GO:0009734">
    <property type="term" value="P:auxin-activated signaling pathway"/>
    <property type="evidence" value="ECO:0007669"/>
    <property type="project" value="UniProtKB-UniRule"/>
</dbReference>
<dbReference type="SMR" id="A0A8T1ZIS8"/>
<evidence type="ECO:0000256" key="5">
    <source>
        <dbReference type="ARBA" id="ARBA00023163"/>
    </source>
</evidence>
<dbReference type="EMBL" id="JAEFBK010000010">
    <property type="protein sequence ID" value="KAG7558354.1"/>
    <property type="molecule type" value="Genomic_DNA"/>
</dbReference>
<gene>
    <name evidence="10" type="ORF">ISN45_Aa05g000220</name>
</gene>
<comment type="subcellular location">
    <subcellularLocation>
        <location evidence="1 8">Nucleus</location>
    </subcellularLocation>
</comment>
<evidence type="ECO:0000313" key="10">
    <source>
        <dbReference type="EMBL" id="KAG7558354.1"/>
    </source>
</evidence>
<dbReference type="InterPro" id="IPR053793">
    <property type="entry name" value="PB1-like"/>
</dbReference>
<evidence type="ECO:0000259" key="9">
    <source>
        <dbReference type="PROSITE" id="PS51745"/>
    </source>
</evidence>
<comment type="caution">
    <text evidence="10">The sequence shown here is derived from an EMBL/GenBank/DDBJ whole genome shotgun (WGS) entry which is preliminary data.</text>
</comment>
<comment type="subunit">
    <text evidence="8">Homodimers and heterodimers.</text>
</comment>
<dbReference type="Pfam" id="PF02309">
    <property type="entry name" value="AUX_IAA"/>
    <property type="match status" value="1"/>
</dbReference>
<comment type="similarity">
    <text evidence="2 8">Belongs to the Aux/IAA family.</text>
</comment>
<dbReference type="AlphaFoldDB" id="A0A8T1ZIS8"/>
<evidence type="ECO:0000256" key="8">
    <source>
        <dbReference type="RuleBase" id="RU004549"/>
    </source>
</evidence>
<comment type="function">
    <text evidence="8">Aux/IAA proteins are short-lived transcriptional factors that function as repressors of early auxin response genes at low auxin concentrations.</text>
</comment>
<dbReference type="GO" id="GO:0005634">
    <property type="term" value="C:nucleus"/>
    <property type="evidence" value="ECO:0007669"/>
    <property type="project" value="UniProtKB-SubCell"/>
</dbReference>
<protein>
    <recommendedName>
        <fullName evidence="8">Auxin-responsive protein</fullName>
    </recommendedName>
</protein>
<sequence length="249" mass="28211">MGFSCLLSLSCLQFCPFFFNSSDTFLASASCYKSLSMSSLFLIPLSLLCICRRKEASMDPNTTADFFQGSSKFHTYYSQTKKGGGVIDLGLSLSTIQHETYLPPARMIGLDGYGELIDWSQQPSYSSITQLKSEDTGHKRLAHGYYNNEEESRGKYAYVKVNLDGLVVGRKVCLLDQGAYSTLALQLNDMFGMQTVSGLRLFQTESEFSLVYRDREGIWRNVGDVPWKEFVERVDRMRIARRNDALFPF</sequence>
<evidence type="ECO:0000256" key="1">
    <source>
        <dbReference type="ARBA" id="ARBA00004123"/>
    </source>
</evidence>
<keyword evidence="6 8" id="KW-0539">Nucleus</keyword>
<accession>A0A8T1ZIS8</accession>
<evidence type="ECO:0000256" key="6">
    <source>
        <dbReference type="ARBA" id="ARBA00023242"/>
    </source>
</evidence>
<keyword evidence="3 8" id="KW-0678">Repressor</keyword>
<proteinExistence type="inferred from homology"/>
<name>A0A8T1ZIS8_9BRAS</name>
<reference evidence="10 11" key="1">
    <citation type="submission" date="2020-12" db="EMBL/GenBank/DDBJ databases">
        <title>Concerted genomic and epigenomic changes stabilize Arabidopsis allopolyploids.</title>
        <authorList>
            <person name="Chen Z."/>
        </authorList>
    </citation>
    <scope>NUCLEOTIDE SEQUENCE [LARGE SCALE GENOMIC DNA]</scope>
    <source>
        <strain evidence="10">Allo738</strain>
        <tissue evidence="10">Leaf</tissue>
    </source>
</reference>
<evidence type="ECO:0000256" key="2">
    <source>
        <dbReference type="ARBA" id="ARBA00006728"/>
    </source>
</evidence>
<keyword evidence="7 8" id="KW-0927">Auxin signaling pathway</keyword>
<organism evidence="10 11">
    <name type="scientific">Arabidopsis thaliana x Arabidopsis arenosa</name>
    <dbReference type="NCBI Taxonomy" id="1240361"/>
    <lineage>
        <taxon>Eukaryota</taxon>
        <taxon>Viridiplantae</taxon>
        <taxon>Streptophyta</taxon>
        <taxon>Embryophyta</taxon>
        <taxon>Tracheophyta</taxon>
        <taxon>Spermatophyta</taxon>
        <taxon>Magnoliopsida</taxon>
        <taxon>eudicotyledons</taxon>
        <taxon>Gunneridae</taxon>
        <taxon>Pentapetalae</taxon>
        <taxon>rosids</taxon>
        <taxon>malvids</taxon>
        <taxon>Brassicales</taxon>
        <taxon>Brassicaceae</taxon>
        <taxon>Camelineae</taxon>
        <taxon>Arabidopsis</taxon>
    </lineage>
</organism>
<dbReference type="Proteomes" id="UP000694240">
    <property type="component" value="Chromosome 10"/>
</dbReference>
<dbReference type="PROSITE" id="PS51745">
    <property type="entry name" value="PB1"/>
    <property type="match status" value="1"/>
</dbReference>
<dbReference type="InterPro" id="IPR033389">
    <property type="entry name" value="AUX/IAA_dom"/>
</dbReference>
<dbReference type="InterPro" id="IPR003311">
    <property type="entry name" value="AUX_IAA"/>
</dbReference>
<dbReference type="GO" id="GO:0006355">
    <property type="term" value="P:regulation of DNA-templated transcription"/>
    <property type="evidence" value="ECO:0007669"/>
    <property type="project" value="InterPro"/>
</dbReference>
<evidence type="ECO:0000256" key="3">
    <source>
        <dbReference type="ARBA" id="ARBA00022491"/>
    </source>
</evidence>
<keyword evidence="5 8" id="KW-0804">Transcription</keyword>
<keyword evidence="11" id="KW-1185">Reference proteome</keyword>
<dbReference type="PANTHER" id="PTHR31734:SF114">
    <property type="entry name" value="AUXIN-RESPONSIVE PROTEIN IAA32"/>
    <property type="match status" value="1"/>
</dbReference>
<dbReference type="PANTHER" id="PTHR31734">
    <property type="entry name" value="AUXIN-RESPONSIVE PROTEIN IAA17"/>
    <property type="match status" value="1"/>
</dbReference>
<feature type="domain" description="PB1" evidence="9">
    <location>
        <begin position="156"/>
        <end position="242"/>
    </location>
</feature>
<evidence type="ECO:0000256" key="7">
    <source>
        <dbReference type="ARBA" id="ARBA00023294"/>
    </source>
</evidence>